<evidence type="ECO:0000256" key="8">
    <source>
        <dbReference type="ARBA" id="ARBA00025046"/>
    </source>
</evidence>
<dbReference type="SUPFAM" id="SSF89562">
    <property type="entry name" value="RraA-like"/>
    <property type="match status" value="1"/>
</dbReference>
<dbReference type="CDD" id="cd16841">
    <property type="entry name" value="RraA_family"/>
    <property type="match status" value="1"/>
</dbReference>
<feature type="binding site" evidence="12">
    <location>
        <position position="149"/>
    </location>
    <ligand>
        <name>substrate</name>
    </ligand>
</feature>
<evidence type="ECO:0000256" key="13">
    <source>
        <dbReference type="SAM" id="MobiDB-lite"/>
    </source>
</evidence>
<reference evidence="14 15" key="1">
    <citation type="submission" date="2016-01" db="EMBL/GenBank/DDBJ databases">
        <title>Complete genome sequence of a soil Actinobacterium, Isoptericola dokdonensis DS-3.</title>
        <authorList>
            <person name="Kwon S.-K."/>
            <person name="Kim J.F."/>
        </authorList>
    </citation>
    <scope>NUCLEOTIDE SEQUENCE [LARGE SCALE GENOMIC DNA]</scope>
    <source>
        <strain evidence="14 15">DS-3</strain>
    </source>
</reference>
<comment type="catalytic activity">
    <reaction evidence="1">
        <text>4-hydroxy-4-methyl-2-oxoglutarate = 2 pyruvate</text>
        <dbReference type="Rhea" id="RHEA:22748"/>
        <dbReference type="ChEBI" id="CHEBI:15361"/>
        <dbReference type="ChEBI" id="CHEBI:58276"/>
        <dbReference type="EC" id="4.1.3.17"/>
    </reaction>
</comment>
<dbReference type="GO" id="GO:0046872">
    <property type="term" value="F:metal ion binding"/>
    <property type="evidence" value="ECO:0007669"/>
    <property type="project" value="UniProtKB-KW"/>
</dbReference>
<comment type="subunit">
    <text evidence="4">Homotrimer.</text>
</comment>
<dbReference type="GO" id="GO:0047443">
    <property type="term" value="F:4-hydroxy-4-methyl-2-oxoglutarate aldolase activity"/>
    <property type="evidence" value="ECO:0007669"/>
    <property type="project" value="UniProtKB-EC"/>
</dbReference>
<evidence type="ECO:0000313" key="14">
    <source>
        <dbReference type="EMBL" id="ANC31987.1"/>
    </source>
</evidence>
<feature type="binding site" evidence="12">
    <location>
        <position position="150"/>
    </location>
    <ligand>
        <name>Mg(2+)</name>
        <dbReference type="ChEBI" id="CHEBI:18420"/>
    </ligand>
</feature>
<evidence type="ECO:0000256" key="1">
    <source>
        <dbReference type="ARBA" id="ARBA00001342"/>
    </source>
</evidence>
<comment type="similarity">
    <text evidence="3">Belongs to the class II aldolase/RraA-like family.</text>
</comment>
<proteinExistence type="inferred from homology"/>
<dbReference type="PATRIC" id="fig|1300344.3.peg.2457"/>
<evidence type="ECO:0000256" key="5">
    <source>
        <dbReference type="ARBA" id="ARBA00012213"/>
    </source>
</evidence>
<dbReference type="EC" id="4.1.3.17" evidence="5"/>
<evidence type="ECO:0000256" key="4">
    <source>
        <dbReference type="ARBA" id="ARBA00011233"/>
    </source>
</evidence>
<comment type="catalytic activity">
    <reaction evidence="11">
        <text>oxaloacetate + H(+) = pyruvate + CO2</text>
        <dbReference type="Rhea" id="RHEA:15641"/>
        <dbReference type="ChEBI" id="CHEBI:15361"/>
        <dbReference type="ChEBI" id="CHEBI:15378"/>
        <dbReference type="ChEBI" id="CHEBI:16452"/>
        <dbReference type="ChEBI" id="CHEBI:16526"/>
        <dbReference type="EC" id="4.1.1.112"/>
    </reaction>
</comment>
<feature type="region of interest" description="Disordered" evidence="13">
    <location>
        <begin position="1"/>
        <end position="30"/>
    </location>
</feature>
<keyword evidence="12" id="KW-0479">Metal-binding</keyword>
<organism evidence="14 15">
    <name type="scientific">Isoptericola dokdonensis DS-3</name>
    <dbReference type="NCBI Taxonomy" id="1300344"/>
    <lineage>
        <taxon>Bacteria</taxon>
        <taxon>Bacillati</taxon>
        <taxon>Actinomycetota</taxon>
        <taxon>Actinomycetes</taxon>
        <taxon>Micrococcales</taxon>
        <taxon>Promicromonosporaceae</taxon>
        <taxon>Isoptericola</taxon>
    </lineage>
</organism>
<dbReference type="EC" id="4.1.1.112" evidence="6"/>
<comment type="cofactor">
    <cofactor evidence="2">
        <name>a divalent metal cation</name>
        <dbReference type="ChEBI" id="CHEBI:60240"/>
    </cofactor>
</comment>
<dbReference type="AlphaFoldDB" id="A0A161IF18"/>
<dbReference type="OrthoDB" id="9805307at2"/>
<feature type="binding site" evidence="12">
    <location>
        <begin position="127"/>
        <end position="130"/>
    </location>
    <ligand>
        <name>substrate</name>
    </ligand>
</feature>
<name>A0A161IF18_9MICO</name>
<evidence type="ECO:0000256" key="10">
    <source>
        <dbReference type="ARBA" id="ARBA00032305"/>
    </source>
</evidence>
<evidence type="ECO:0000256" key="12">
    <source>
        <dbReference type="PIRSR" id="PIRSR605493-1"/>
    </source>
</evidence>
<keyword evidence="15" id="KW-1185">Reference proteome</keyword>
<dbReference type="Proteomes" id="UP000076794">
    <property type="component" value="Chromosome"/>
</dbReference>
<dbReference type="PANTHER" id="PTHR33254:SF16">
    <property type="entry name" value="BLR3842 PROTEIN"/>
    <property type="match status" value="1"/>
</dbReference>
<dbReference type="NCBIfam" id="NF006093">
    <property type="entry name" value="PRK08245.1"/>
    <property type="match status" value="1"/>
</dbReference>
<dbReference type="STRING" id="1300344.I598_2450"/>
<dbReference type="GO" id="GO:0008948">
    <property type="term" value="F:oxaloacetate decarboxylase activity"/>
    <property type="evidence" value="ECO:0007669"/>
    <property type="project" value="UniProtKB-EC"/>
</dbReference>
<evidence type="ECO:0000313" key="15">
    <source>
        <dbReference type="Proteomes" id="UP000076794"/>
    </source>
</evidence>
<feature type="compositionally biased region" description="Pro residues" evidence="13">
    <location>
        <begin position="1"/>
        <end position="11"/>
    </location>
</feature>
<comment type="function">
    <text evidence="8">Catalyzes the aldol cleavage of 4-hydroxy-4-methyl-2-oxoglutarate (HMG) into 2 molecules of pyruvate. Also contains a secondary oxaloacetate (OAA) decarboxylase activity due to the common pyruvate enolate transition state formed following C-C bond cleavage in the retro-aldol and decarboxylation reactions.</text>
</comment>
<dbReference type="Pfam" id="PF03737">
    <property type="entry name" value="RraA-like"/>
    <property type="match status" value="1"/>
</dbReference>
<evidence type="ECO:0000256" key="7">
    <source>
        <dbReference type="ARBA" id="ARBA00016549"/>
    </source>
</evidence>
<evidence type="ECO:0000256" key="6">
    <source>
        <dbReference type="ARBA" id="ARBA00012947"/>
    </source>
</evidence>
<comment type="cofactor">
    <cofactor evidence="12">
        <name>Mg(2+)</name>
        <dbReference type="ChEBI" id="CHEBI:18420"/>
    </cofactor>
</comment>
<gene>
    <name evidence="14" type="primary">proA_2</name>
    <name evidence="14" type="ORF">I598_2450</name>
</gene>
<dbReference type="Gene3D" id="3.50.30.40">
    <property type="entry name" value="Ribonuclease E inhibitor RraA/RraA-like"/>
    <property type="match status" value="1"/>
</dbReference>
<keyword evidence="12" id="KW-0460">Magnesium</keyword>
<evidence type="ECO:0000256" key="11">
    <source>
        <dbReference type="ARBA" id="ARBA00047973"/>
    </source>
</evidence>
<evidence type="ECO:0000256" key="3">
    <source>
        <dbReference type="ARBA" id="ARBA00008621"/>
    </source>
</evidence>
<sequence>MTTPPPTPAPPGRTTRPPTSSDTAGDRPAPLADDLRAKYLRAPVAALSAQLRALGYDDVTIDGVTPLHPASKLVGVARTLRFVPARPDLFASHGGGYNAQKRLFDSVGPGEVIVVEARRDPGSGTLGDILAIRARRNGAAGVVTDGGVRDVVAVTAVGLPVYCAGAHPAVLGRRHVPWESDVTVACGGTAVQPGDVLVGDADGVLVVPRHLAEQVVDAALAKEDEDAWVAEQVAAGHPVEGLFPPSGEWRSAYDAWRSTRA</sequence>
<dbReference type="EMBL" id="CP014209">
    <property type="protein sequence ID" value="ANC31987.1"/>
    <property type="molecule type" value="Genomic_DNA"/>
</dbReference>
<evidence type="ECO:0000256" key="2">
    <source>
        <dbReference type="ARBA" id="ARBA00001968"/>
    </source>
</evidence>
<dbReference type="KEGG" id="ido:I598_2450"/>
<dbReference type="InterPro" id="IPR036704">
    <property type="entry name" value="RraA/RraA-like_sf"/>
</dbReference>
<dbReference type="InterPro" id="IPR005493">
    <property type="entry name" value="RraA/RraA-like"/>
</dbReference>
<protein>
    <recommendedName>
        <fullName evidence="7">Putative 4-hydroxy-4-methyl-2-oxoglutarate aldolase</fullName>
        <ecNumber evidence="6">4.1.1.112</ecNumber>
        <ecNumber evidence="5">4.1.3.17</ecNumber>
    </recommendedName>
    <alternativeName>
        <fullName evidence="10">Oxaloacetate decarboxylase</fullName>
    </alternativeName>
    <alternativeName>
        <fullName evidence="9">RraA-like protein</fullName>
    </alternativeName>
</protein>
<dbReference type="PANTHER" id="PTHR33254">
    <property type="entry name" value="4-HYDROXY-4-METHYL-2-OXOGLUTARATE ALDOLASE 3-RELATED"/>
    <property type="match status" value="1"/>
</dbReference>
<keyword evidence="14" id="KW-0456">Lyase</keyword>
<evidence type="ECO:0000256" key="9">
    <source>
        <dbReference type="ARBA" id="ARBA00030169"/>
    </source>
</evidence>
<accession>A0A161IF18</accession>